<dbReference type="PANTHER" id="PTHR48106:SF7">
    <property type="entry name" value="DEHYDROGENASE, ZINC-CONTAINING, PUTATIVE (AFU_ORTHOLOGUE AFUA_5G10220)-RELATED"/>
    <property type="match status" value="1"/>
</dbReference>
<evidence type="ECO:0000259" key="3">
    <source>
        <dbReference type="SMART" id="SM00829"/>
    </source>
</evidence>
<dbReference type="GO" id="GO:0070402">
    <property type="term" value="F:NADPH binding"/>
    <property type="evidence" value="ECO:0007669"/>
    <property type="project" value="TreeGrafter"/>
</dbReference>
<evidence type="ECO:0000256" key="2">
    <source>
        <dbReference type="ARBA" id="ARBA00023002"/>
    </source>
</evidence>
<dbReference type="SUPFAM" id="SSF51735">
    <property type="entry name" value="NAD(P)-binding Rossmann-fold domains"/>
    <property type="match status" value="1"/>
</dbReference>
<dbReference type="InterPro" id="IPR036291">
    <property type="entry name" value="NAD(P)-bd_dom_sf"/>
</dbReference>
<evidence type="ECO:0000313" key="5">
    <source>
        <dbReference type="Proteomes" id="UP000494119"/>
    </source>
</evidence>
<feature type="domain" description="Enoyl reductase (ER)" evidence="3">
    <location>
        <begin position="10"/>
        <end position="323"/>
    </location>
</feature>
<reference evidence="4 5" key="1">
    <citation type="submission" date="2020-04" db="EMBL/GenBank/DDBJ databases">
        <authorList>
            <person name="De Canck E."/>
        </authorList>
    </citation>
    <scope>NUCLEOTIDE SEQUENCE [LARGE SCALE GENOMIC DNA]</scope>
    <source>
        <strain evidence="4 5">LMG 28688</strain>
    </source>
</reference>
<dbReference type="SUPFAM" id="SSF50129">
    <property type="entry name" value="GroES-like"/>
    <property type="match status" value="1"/>
</dbReference>
<organism evidence="4 5">
    <name type="scientific">Paraburkholderia caffeinitolerans</name>
    <dbReference type="NCBI Taxonomy" id="1723730"/>
    <lineage>
        <taxon>Bacteria</taxon>
        <taxon>Pseudomonadati</taxon>
        <taxon>Pseudomonadota</taxon>
        <taxon>Betaproteobacteria</taxon>
        <taxon>Burkholderiales</taxon>
        <taxon>Burkholderiaceae</taxon>
        <taxon>Paraburkholderia</taxon>
    </lineage>
</organism>
<dbReference type="InterPro" id="IPR011032">
    <property type="entry name" value="GroES-like_sf"/>
</dbReference>
<dbReference type="Proteomes" id="UP000494119">
    <property type="component" value="Unassembled WGS sequence"/>
</dbReference>
<proteinExistence type="predicted"/>
<dbReference type="RefSeq" id="WP_129563824.1">
    <property type="nucleotide sequence ID" value="NZ_CADIKL010000036.1"/>
</dbReference>
<dbReference type="GO" id="GO:0035925">
    <property type="term" value="F:mRNA 3'-UTR AU-rich region binding"/>
    <property type="evidence" value="ECO:0007669"/>
    <property type="project" value="TreeGrafter"/>
</dbReference>
<dbReference type="PANTHER" id="PTHR48106">
    <property type="entry name" value="QUINONE OXIDOREDUCTASE PIG3-RELATED"/>
    <property type="match status" value="1"/>
</dbReference>
<dbReference type="EC" id="2.3.1.239" evidence="4"/>
<dbReference type="CDD" id="cd05289">
    <property type="entry name" value="MDR_like_2"/>
    <property type="match status" value="1"/>
</dbReference>
<keyword evidence="4" id="KW-0808">Transferase</keyword>
<dbReference type="AlphaFoldDB" id="A0A6J5GJV2"/>
<keyword evidence="1" id="KW-0521">NADP</keyword>
<keyword evidence="5" id="KW-1185">Reference proteome</keyword>
<dbReference type="Pfam" id="PF13602">
    <property type="entry name" value="ADH_zinc_N_2"/>
    <property type="match status" value="1"/>
</dbReference>
<keyword evidence="4" id="KW-0012">Acyltransferase</keyword>
<evidence type="ECO:0000313" key="4">
    <source>
        <dbReference type="EMBL" id="CAB3802114.1"/>
    </source>
</evidence>
<dbReference type="Pfam" id="PF08240">
    <property type="entry name" value="ADH_N"/>
    <property type="match status" value="1"/>
</dbReference>
<dbReference type="InterPro" id="IPR020843">
    <property type="entry name" value="ER"/>
</dbReference>
<dbReference type="GO" id="GO:0003960">
    <property type="term" value="F:quinone reductase (NADPH) activity"/>
    <property type="evidence" value="ECO:0007669"/>
    <property type="project" value="TreeGrafter"/>
</dbReference>
<dbReference type="SMART" id="SM00829">
    <property type="entry name" value="PKS_ER"/>
    <property type="match status" value="1"/>
</dbReference>
<dbReference type="InterPro" id="IPR013154">
    <property type="entry name" value="ADH-like_N"/>
</dbReference>
<dbReference type="Gene3D" id="3.90.180.10">
    <property type="entry name" value="Medium-chain alcohol dehydrogenases, catalytic domain"/>
    <property type="match status" value="1"/>
</dbReference>
<dbReference type="GO" id="GO:0016746">
    <property type="term" value="F:acyltransferase activity"/>
    <property type="evidence" value="ECO:0007669"/>
    <property type="project" value="UniProtKB-KW"/>
</dbReference>
<gene>
    <name evidence="4" type="primary">pikAII_1</name>
    <name evidence="4" type="ORF">LMG28688_05510</name>
</gene>
<dbReference type="Gene3D" id="3.40.50.720">
    <property type="entry name" value="NAD(P)-binding Rossmann-like Domain"/>
    <property type="match status" value="1"/>
</dbReference>
<evidence type="ECO:0000256" key="1">
    <source>
        <dbReference type="ARBA" id="ARBA00022857"/>
    </source>
</evidence>
<protein>
    <submittedName>
        <fullName evidence="4">Narbonolide/10-deoxymethynolide synthase PikA2, modules 3 and 4</fullName>
        <ecNumber evidence="4">2.3.1.239</ecNumber>
    </submittedName>
</protein>
<name>A0A6J5GJV2_9BURK</name>
<sequence length="330" mass="34302">MRAILIDRIGPSSEMKLADLPTPVPGPGEVLIRVACAGVNPADWKCREGYLGAFFQYTFPFVLGFDVAGVVVALGQGAEGPPVGTRVFAQSDVGSGKWGSYAEFVSVRHDSVVTMPAGMSFAQAAATPTPALAAWAAVFSDGGLQAGQKILIHGGGGAVGTFAIQFAKHVGADVAVTCKASHRAYVEALGCDLSIDYQTQDIESAVRQWTPSGVDVVIDAVGGNTLPRALDMLATGGVLVSIMTLTAEDMERLPVVAAEAQQRGLRTAMTFSRTPCGEHLGKVAALIENANLHTPPIETLPLKEAARALDLLQSGNAGAKLVLHVADIDD</sequence>
<dbReference type="GO" id="GO:0005829">
    <property type="term" value="C:cytosol"/>
    <property type="evidence" value="ECO:0007669"/>
    <property type="project" value="TreeGrafter"/>
</dbReference>
<keyword evidence="2" id="KW-0560">Oxidoreductase</keyword>
<dbReference type="EMBL" id="CADIKL010000036">
    <property type="protein sequence ID" value="CAB3802114.1"/>
    <property type="molecule type" value="Genomic_DNA"/>
</dbReference>
<accession>A0A6J5GJV2</accession>